<evidence type="ECO:0000256" key="4">
    <source>
        <dbReference type="PROSITE-ProRule" id="PRU00169"/>
    </source>
</evidence>
<dbReference type="SUPFAM" id="SSF52172">
    <property type="entry name" value="CheY-like"/>
    <property type="match status" value="1"/>
</dbReference>
<organism evidence="7 8">
    <name type="scientific">Variovorax ginsengisoli</name>
    <dbReference type="NCBI Taxonomy" id="363844"/>
    <lineage>
        <taxon>Bacteria</taxon>
        <taxon>Pseudomonadati</taxon>
        <taxon>Pseudomonadota</taxon>
        <taxon>Betaproteobacteria</taxon>
        <taxon>Burkholderiales</taxon>
        <taxon>Comamonadaceae</taxon>
        <taxon>Variovorax</taxon>
    </lineage>
</organism>
<dbReference type="SMART" id="SM00448">
    <property type="entry name" value="REC"/>
    <property type="match status" value="1"/>
</dbReference>
<keyword evidence="8" id="KW-1185">Reference proteome</keyword>
<evidence type="ECO:0000256" key="1">
    <source>
        <dbReference type="ARBA" id="ARBA00023015"/>
    </source>
</evidence>
<dbReference type="Gene3D" id="3.40.50.2300">
    <property type="match status" value="1"/>
</dbReference>
<accession>A0ABT8SE78</accession>
<protein>
    <submittedName>
        <fullName evidence="7">Response regulator</fullName>
    </submittedName>
</protein>
<evidence type="ECO:0000313" key="7">
    <source>
        <dbReference type="EMBL" id="MDO1537236.1"/>
    </source>
</evidence>
<reference evidence="7" key="1">
    <citation type="submission" date="2023-06" db="EMBL/GenBank/DDBJ databases">
        <authorList>
            <person name="Jiang Y."/>
            <person name="Liu Q."/>
        </authorList>
    </citation>
    <scope>NUCLEOTIDE SEQUENCE</scope>
    <source>
        <strain evidence="7">CGMCC 1.12090</strain>
    </source>
</reference>
<proteinExistence type="predicted"/>
<dbReference type="Gene3D" id="1.10.10.10">
    <property type="entry name" value="Winged helix-like DNA-binding domain superfamily/Winged helix DNA-binding domain"/>
    <property type="match status" value="1"/>
</dbReference>
<dbReference type="PROSITE" id="PS00622">
    <property type="entry name" value="HTH_LUXR_1"/>
    <property type="match status" value="1"/>
</dbReference>
<evidence type="ECO:0000256" key="3">
    <source>
        <dbReference type="ARBA" id="ARBA00023163"/>
    </source>
</evidence>
<dbReference type="InterPro" id="IPR036388">
    <property type="entry name" value="WH-like_DNA-bd_sf"/>
</dbReference>
<sequence length="207" mass="22966">MSFVTGRGRPKSIVYIVDDDASMREALSSLMRAFEWQVRTFETAAEFLAHARPNLPACLVLDVRLPVTSGLELQRILAQRGDALPIVFMTGHGDVPMSVKAMKAGAVEFLLKPFSDVELLDAIDLALERDAAGIGERAELDEIRQRMASLSPREHEVLALVVEGMLNKQVAARLDIAEDTVKVHRHNLMKKMGVRSLPDLVRLAERV</sequence>
<dbReference type="InterPro" id="IPR000792">
    <property type="entry name" value="Tscrpt_reg_LuxR_C"/>
</dbReference>
<evidence type="ECO:0000313" key="8">
    <source>
        <dbReference type="Proteomes" id="UP001169027"/>
    </source>
</evidence>
<dbReference type="InterPro" id="IPR001789">
    <property type="entry name" value="Sig_transdc_resp-reg_receiver"/>
</dbReference>
<keyword evidence="4" id="KW-0597">Phosphoprotein</keyword>
<evidence type="ECO:0000259" key="5">
    <source>
        <dbReference type="PROSITE" id="PS50043"/>
    </source>
</evidence>
<evidence type="ECO:0000259" key="6">
    <source>
        <dbReference type="PROSITE" id="PS50110"/>
    </source>
</evidence>
<feature type="modified residue" description="4-aspartylphosphate" evidence="4">
    <location>
        <position position="62"/>
    </location>
</feature>
<dbReference type="Pfam" id="PF00072">
    <property type="entry name" value="Response_reg"/>
    <property type="match status" value="1"/>
</dbReference>
<dbReference type="EMBL" id="JAUKVY010000037">
    <property type="protein sequence ID" value="MDO1537236.1"/>
    <property type="molecule type" value="Genomic_DNA"/>
</dbReference>
<keyword evidence="1" id="KW-0805">Transcription regulation</keyword>
<dbReference type="PROSITE" id="PS50110">
    <property type="entry name" value="RESPONSE_REGULATORY"/>
    <property type="match status" value="1"/>
</dbReference>
<dbReference type="InterPro" id="IPR011006">
    <property type="entry name" value="CheY-like_superfamily"/>
</dbReference>
<dbReference type="PROSITE" id="PS50043">
    <property type="entry name" value="HTH_LUXR_2"/>
    <property type="match status" value="1"/>
</dbReference>
<dbReference type="Pfam" id="PF00196">
    <property type="entry name" value="GerE"/>
    <property type="match status" value="1"/>
</dbReference>
<dbReference type="PRINTS" id="PR00038">
    <property type="entry name" value="HTHLUXR"/>
</dbReference>
<dbReference type="PANTHER" id="PTHR44688">
    <property type="entry name" value="DNA-BINDING TRANSCRIPTIONAL ACTIVATOR DEVR_DOSR"/>
    <property type="match status" value="1"/>
</dbReference>
<dbReference type="Proteomes" id="UP001169027">
    <property type="component" value="Unassembled WGS sequence"/>
</dbReference>
<gene>
    <name evidence="7" type="ORF">Q2T77_33725</name>
</gene>
<comment type="caution">
    <text evidence="7">The sequence shown here is derived from an EMBL/GenBank/DDBJ whole genome shotgun (WGS) entry which is preliminary data.</text>
</comment>
<dbReference type="PANTHER" id="PTHR44688:SF16">
    <property type="entry name" value="DNA-BINDING TRANSCRIPTIONAL ACTIVATOR DEVR_DOSR"/>
    <property type="match status" value="1"/>
</dbReference>
<dbReference type="CDD" id="cd06170">
    <property type="entry name" value="LuxR_C_like"/>
    <property type="match status" value="1"/>
</dbReference>
<name>A0ABT8SE78_9BURK</name>
<keyword evidence="2" id="KW-0238">DNA-binding</keyword>
<dbReference type="CDD" id="cd17537">
    <property type="entry name" value="REC_FixJ"/>
    <property type="match status" value="1"/>
</dbReference>
<evidence type="ECO:0000256" key="2">
    <source>
        <dbReference type="ARBA" id="ARBA00023125"/>
    </source>
</evidence>
<feature type="domain" description="HTH luxR-type" evidence="5">
    <location>
        <begin position="143"/>
        <end position="207"/>
    </location>
</feature>
<feature type="domain" description="Response regulatory" evidence="6">
    <location>
        <begin position="13"/>
        <end position="127"/>
    </location>
</feature>
<keyword evidence="3" id="KW-0804">Transcription</keyword>
<dbReference type="SMART" id="SM00421">
    <property type="entry name" value="HTH_LUXR"/>
    <property type="match status" value="1"/>
</dbReference>